<comment type="caution">
    <text evidence="2">The sequence shown here is derived from an EMBL/GenBank/DDBJ whole genome shotgun (WGS) entry which is preliminary data.</text>
</comment>
<gene>
    <name evidence="2" type="ORF">HK413_03955</name>
</gene>
<name>A0ABX1W1I0_9SPHI</name>
<sequence>MKNHSYYTRVLTFFGAIIFLMSPTNIHAQQQPGVVTITIDLKQKGPQIPNDFTGLSFETGSERIGNAGVKGYFLMPVISRF</sequence>
<evidence type="ECO:0000313" key="2">
    <source>
        <dbReference type="EMBL" id="NNU33516.1"/>
    </source>
</evidence>
<accession>A0ABX1W1I0</accession>
<reference evidence="2 3" key="1">
    <citation type="submission" date="2020-05" db="EMBL/GenBank/DDBJ databases">
        <authorList>
            <person name="Khan S.A."/>
            <person name="Jeon C.O."/>
            <person name="Chun B.H."/>
        </authorList>
    </citation>
    <scope>NUCLEOTIDE SEQUENCE [LARGE SCALE GENOMIC DNA]</scope>
    <source>
        <strain evidence="2 3">S1162</strain>
    </source>
</reference>
<protein>
    <submittedName>
        <fullName evidence="2">Uncharacterized protein</fullName>
    </submittedName>
</protein>
<dbReference type="Proteomes" id="UP000566071">
    <property type="component" value="Unassembled WGS sequence"/>
</dbReference>
<feature type="signal peptide" evidence="1">
    <location>
        <begin position="1"/>
        <end position="28"/>
    </location>
</feature>
<dbReference type="RefSeq" id="WP_175269210.1">
    <property type="nucleotide sequence ID" value="NZ_JABFCR010000012.1"/>
</dbReference>
<organism evidence="2 3">
    <name type="scientific">Mucilaginibacter humi</name>
    <dbReference type="NCBI Taxonomy" id="2732510"/>
    <lineage>
        <taxon>Bacteria</taxon>
        <taxon>Pseudomonadati</taxon>
        <taxon>Bacteroidota</taxon>
        <taxon>Sphingobacteriia</taxon>
        <taxon>Sphingobacteriales</taxon>
        <taxon>Sphingobacteriaceae</taxon>
        <taxon>Mucilaginibacter</taxon>
    </lineage>
</organism>
<dbReference type="EMBL" id="JABFCR010000012">
    <property type="protein sequence ID" value="NNU33516.1"/>
    <property type="molecule type" value="Genomic_DNA"/>
</dbReference>
<keyword evidence="1" id="KW-0732">Signal</keyword>
<keyword evidence="3" id="KW-1185">Reference proteome</keyword>
<feature type="chain" id="PRO_5046128929" evidence="1">
    <location>
        <begin position="29"/>
        <end position="81"/>
    </location>
</feature>
<evidence type="ECO:0000256" key="1">
    <source>
        <dbReference type="SAM" id="SignalP"/>
    </source>
</evidence>
<evidence type="ECO:0000313" key="3">
    <source>
        <dbReference type="Proteomes" id="UP000566071"/>
    </source>
</evidence>
<proteinExistence type="predicted"/>